<evidence type="ECO:0000313" key="2">
    <source>
        <dbReference type="Proteomes" id="UP000266673"/>
    </source>
</evidence>
<name>A0A397UMA0_9GLOM</name>
<organism evidence="1 2">
    <name type="scientific">Gigaspora rosea</name>
    <dbReference type="NCBI Taxonomy" id="44941"/>
    <lineage>
        <taxon>Eukaryota</taxon>
        <taxon>Fungi</taxon>
        <taxon>Fungi incertae sedis</taxon>
        <taxon>Mucoromycota</taxon>
        <taxon>Glomeromycotina</taxon>
        <taxon>Glomeromycetes</taxon>
        <taxon>Diversisporales</taxon>
        <taxon>Gigasporaceae</taxon>
        <taxon>Gigaspora</taxon>
    </lineage>
</organism>
<evidence type="ECO:0000313" key="1">
    <source>
        <dbReference type="EMBL" id="RIB09909.1"/>
    </source>
</evidence>
<dbReference type="AlphaFoldDB" id="A0A397UMA0"/>
<proteinExistence type="predicted"/>
<protein>
    <submittedName>
        <fullName evidence="1">Uncharacterized protein</fullName>
    </submittedName>
</protein>
<gene>
    <name evidence="1" type="ORF">C2G38_2107383</name>
</gene>
<sequence>MKSLSNFSCLVLFIAIILSIAYVLPIIAAGHHVWVHNKLAPGTRARVDPSETPDFAIVIDEEESTAHKGFSLWAKFRGPYNNTQDYCWHFHGSEDFWDINTC</sequence>
<keyword evidence="2" id="KW-1185">Reference proteome</keyword>
<reference evidence="1 2" key="1">
    <citation type="submission" date="2018-06" db="EMBL/GenBank/DDBJ databases">
        <title>Comparative genomics reveals the genomic features of Rhizophagus irregularis, R. cerebriforme, R. diaphanum and Gigaspora rosea, and their symbiotic lifestyle signature.</title>
        <authorList>
            <person name="Morin E."/>
            <person name="San Clemente H."/>
            <person name="Chen E.C.H."/>
            <person name="De La Providencia I."/>
            <person name="Hainaut M."/>
            <person name="Kuo A."/>
            <person name="Kohler A."/>
            <person name="Murat C."/>
            <person name="Tang N."/>
            <person name="Roy S."/>
            <person name="Loubradou J."/>
            <person name="Henrissat B."/>
            <person name="Grigoriev I.V."/>
            <person name="Corradi N."/>
            <person name="Roux C."/>
            <person name="Martin F.M."/>
        </authorList>
    </citation>
    <scope>NUCLEOTIDE SEQUENCE [LARGE SCALE GENOMIC DNA]</scope>
    <source>
        <strain evidence="1 2">DAOM 194757</strain>
    </source>
</reference>
<dbReference type="EMBL" id="QKWP01001312">
    <property type="protein sequence ID" value="RIB09909.1"/>
    <property type="molecule type" value="Genomic_DNA"/>
</dbReference>
<accession>A0A397UMA0</accession>
<dbReference type="Proteomes" id="UP000266673">
    <property type="component" value="Unassembled WGS sequence"/>
</dbReference>
<dbReference type="OrthoDB" id="2306020at2759"/>
<comment type="caution">
    <text evidence="1">The sequence shown here is derived from an EMBL/GenBank/DDBJ whole genome shotgun (WGS) entry which is preliminary data.</text>
</comment>